<protein>
    <submittedName>
        <fullName evidence="1">Uncharacterized protein</fullName>
    </submittedName>
</protein>
<dbReference type="RefSeq" id="WP_164566535.1">
    <property type="nucleotide sequence ID" value="NZ_WUFC01000046.1"/>
</dbReference>
<comment type="caution">
    <text evidence="1">The sequence shown here is derived from an EMBL/GenBank/DDBJ whole genome shotgun (WGS) entry which is preliminary data.</text>
</comment>
<dbReference type="AlphaFoldDB" id="A0AAE4YXC5"/>
<gene>
    <name evidence="1" type="ORF">GR217_34285</name>
</gene>
<name>A0AAE4YXC5_9HYPH</name>
<dbReference type="EMBL" id="WUFC01000046">
    <property type="protein sequence ID" value="NEI52689.1"/>
    <property type="molecule type" value="Genomic_DNA"/>
</dbReference>
<evidence type="ECO:0000313" key="1">
    <source>
        <dbReference type="EMBL" id="NEI52689.1"/>
    </source>
</evidence>
<accession>A0AAE4YXC5</accession>
<sequence length="153" mass="17470">MRDNAKTFAWKQTTSDASGIFNAAWIIEAPFAHPFWHQYALFLYDLTTPRPGDPPLNLHLPGATHEMLLYALDPDHPIERDAHLTPEKIRRLEPANYGYQFKADSDDVAEARMQAIVDGIVAREINPDTDWRGSWDNALFPDAYALVRSDFWG</sequence>
<proteinExistence type="predicted"/>
<dbReference type="Proteomes" id="UP000661163">
    <property type="component" value="Unassembled WGS sequence"/>
</dbReference>
<evidence type="ECO:0000313" key="2">
    <source>
        <dbReference type="Proteomes" id="UP000661163"/>
    </source>
</evidence>
<organism evidence="1 2">
    <name type="scientific">Rhizobium ruizarguesonis</name>
    <dbReference type="NCBI Taxonomy" id="2081791"/>
    <lineage>
        <taxon>Bacteria</taxon>
        <taxon>Pseudomonadati</taxon>
        <taxon>Pseudomonadota</taxon>
        <taxon>Alphaproteobacteria</taxon>
        <taxon>Hyphomicrobiales</taxon>
        <taxon>Rhizobiaceae</taxon>
        <taxon>Rhizobium/Agrobacterium group</taxon>
        <taxon>Rhizobium</taxon>
    </lineage>
</organism>
<reference evidence="1 2" key="1">
    <citation type="submission" date="2019-12" db="EMBL/GenBank/DDBJ databases">
        <title>Rhizobium genotypes associated with high levels of biological nitrogen fixation by grain legumes in a temperate-maritime cropping system.</title>
        <authorList>
            <person name="Maluk M."/>
            <person name="Francesc Ferrando Molina F."/>
            <person name="Lopez Del Egido L."/>
            <person name="Lafos M."/>
            <person name="Langarica-Fuentes A."/>
            <person name="Gebre Yohannes G."/>
            <person name="Young M.W."/>
            <person name="Martin P."/>
            <person name="Gantlett R."/>
            <person name="Kenicer G."/>
            <person name="Hawes C."/>
            <person name="Begg G.S."/>
            <person name="Quilliam R.S."/>
            <person name="Squire G.R."/>
            <person name="Poole P.S."/>
            <person name="Young P.W."/>
            <person name="Iannetta P.M."/>
            <person name="James E.K."/>
        </authorList>
    </citation>
    <scope>NUCLEOTIDE SEQUENCE [LARGE SCALE GENOMIC DNA]</scope>
    <source>
        <strain evidence="1 2">JHI985</strain>
    </source>
</reference>